<feature type="transmembrane region" description="Helical" evidence="7">
    <location>
        <begin position="272"/>
        <end position="289"/>
    </location>
</feature>
<accession>A0A9P7YDP4</accession>
<evidence type="ECO:0000256" key="2">
    <source>
        <dbReference type="ARBA" id="ARBA00022448"/>
    </source>
</evidence>
<dbReference type="PANTHER" id="PTHR23504">
    <property type="entry name" value="MAJOR FACILITATOR SUPERFAMILY DOMAIN-CONTAINING PROTEIN 10"/>
    <property type="match status" value="1"/>
</dbReference>
<dbReference type="AlphaFoldDB" id="A0A9P7YDP4"/>
<feature type="transmembrane region" description="Helical" evidence="7">
    <location>
        <begin position="222"/>
        <end position="242"/>
    </location>
</feature>
<protein>
    <submittedName>
        <fullName evidence="9">Major facilitator superfamily domain-containing protein</fullName>
    </submittedName>
</protein>
<keyword evidence="10" id="KW-1185">Reference proteome</keyword>
<evidence type="ECO:0000313" key="10">
    <source>
        <dbReference type="Proteomes" id="UP000824998"/>
    </source>
</evidence>
<feature type="domain" description="Major facilitator superfamily (MFS) profile" evidence="8">
    <location>
        <begin position="93"/>
        <end position="595"/>
    </location>
</feature>
<dbReference type="InterPro" id="IPR011701">
    <property type="entry name" value="MFS"/>
</dbReference>
<reference evidence="9" key="1">
    <citation type="journal article" date="2021" name="IMA Fungus">
        <title>Genomic characterization of three marine fungi, including Emericellopsis atlantica sp. nov. with signatures of a generalist lifestyle and marine biomass degradation.</title>
        <authorList>
            <person name="Hagestad O.C."/>
            <person name="Hou L."/>
            <person name="Andersen J.H."/>
            <person name="Hansen E.H."/>
            <person name="Altermark B."/>
            <person name="Li C."/>
            <person name="Kuhnert E."/>
            <person name="Cox R.J."/>
            <person name="Crous P.W."/>
            <person name="Spatafora J.W."/>
            <person name="Lail K."/>
            <person name="Amirebrahimi M."/>
            <person name="Lipzen A."/>
            <person name="Pangilinan J."/>
            <person name="Andreopoulos W."/>
            <person name="Hayes R.D."/>
            <person name="Ng V."/>
            <person name="Grigoriev I.V."/>
            <person name="Jackson S.A."/>
            <person name="Sutton T.D.S."/>
            <person name="Dobson A.D.W."/>
            <person name="Rama T."/>
        </authorList>
    </citation>
    <scope>NUCLEOTIDE SEQUENCE</scope>
    <source>
        <strain evidence="9">TRa018bII</strain>
    </source>
</reference>
<feature type="transmembrane region" description="Helical" evidence="7">
    <location>
        <begin position="465"/>
        <end position="484"/>
    </location>
</feature>
<feature type="region of interest" description="Disordered" evidence="6">
    <location>
        <begin position="1"/>
        <end position="74"/>
    </location>
</feature>
<sequence length="618" mass="67330">MPDAPLRPTDSVHYSTIAQSDSNSDDSDLEVKSTGDGKSSRRKQIEQRRGHEYGIERRDSLNEENGDPFSLEELSPPEKNQIVTWMSLPHKGQLALLTFARLSEPLVQSSLRSYLFYQLKSFDKSLPDAAVASQAGIIQGAFAAAQLCTAMLWGRMSDRRGRKSVILLGLAGTTISCLGFGFSSTFTQALIFRSLGGALNGNVGVLRTMVSEIIKEKKFQSRAFLILPMTANIGVIIGPMLGGLTSDPVVAYPRLFHGVKWLERYPYSPPNILSAFVLAAATIAVFFNMEETHEAFSHQEDLGIRMSRKVASICRKLRWSESAKDHNYMLIDDHQDPTTHVGELPSQSSKPTKRVAPHYPNSLPFCRIFTYNVICVLVSHALLALGMGTFQSIFYTFLSTPVYDPAYPLPNFTPQPPRTFTGGTGLSPRDIGFSMAVLGSIGIALQLFLYPTVNTRMGTVRSWRIFLYCFPVCYALTPFLAIIPSTTAPPSEKTGLVFWAALTTIISLFVVGRTFASPAAQILLNNCCPHPTVLGTVHGIGQSASAAARTIGPALGGWAYGLGLANGLVGVSFWILAAFAGLSCFASTFVRDGDGHEIRLHGDDEAEAEADRASRGLR</sequence>
<feature type="compositionally biased region" description="Polar residues" evidence="6">
    <location>
        <begin position="12"/>
        <end position="22"/>
    </location>
</feature>
<dbReference type="SUPFAM" id="SSF103473">
    <property type="entry name" value="MFS general substrate transporter"/>
    <property type="match status" value="1"/>
</dbReference>
<evidence type="ECO:0000256" key="7">
    <source>
        <dbReference type="SAM" id="Phobius"/>
    </source>
</evidence>
<dbReference type="InterPro" id="IPR020846">
    <property type="entry name" value="MFS_dom"/>
</dbReference>
<gene>
    <name evidence="9" type="ORF">BJ875DRAFT_443597</name>
</gene>
<comment type="subcellular location">
    <subcellularLocation>
        <location evidence="1">Membrane</location>
        <topology evidence="1">Multi-pass membrane protein</topology>
    </subcellularLocation>
</comment>
<dbReference type="GO" id="GO:0022857">
    <property type="term" value="F:transmembrane transporter activity"/>
    <property type="evidence" value="ECO:0007669"/>
    <property type="project" value="InterPro"/>
</dbReference>
<proteinExistence type="predicted"/>
<feature type="transmembrane region" description="Helical" evidence="7">
    <location>
        <begin position="165"/>
        <end position="184"/>
    </location>
</feature>
<evidence type="ECO:0000256" key="3">
    <source>
        <dbReference type="ARBA" id="ARBA00022692"/>
    </source>
</evidence>
<evidence type="ECO:0000259" key="8">
    <source>
        <dbReference type="PROSITE" id="PS50850"/>
    </source>
</evidence>
<dbReference type="PROSITE" id="PS50850">
    <property type="entry name" value="MFS"/>
    <property type="match status" value="1"/>
</dbReference>
<dbReference type="Pfam" id="PF07690">
    <property type="entry name" value="MFS_1"/>
    <property type="match status" value="1"/>
</dbReference>
<keyword evidence="2" id="KW-0813">Transport</keyword>
<dbReference type="InterPro" id="IPR036259">
    <property type="entry name" value="MFS_trans_sf"/>
</dbReference>
<dbReference type="EMBL" id="MU251572">
    <property type="protein sequence ID" value="KAG9231953.1"/>
    <property type="molecule type" value="Genomic_DNA"/>
</dbReference>
<evidence type="ECO:0000313" key="9">
    <source>
        <dbReference type="EMBL" id="KAG9231953.1"/>
    </source>
</evidence>
<keyword evidence="5 7" id="KW-0472">Membrane</keyword>
<dbReference type="CDD" id="cd17330">
    <property type="entry name" value="MFS_SLC46_TetA_like"/>
    <property type="match status" value="1"/>
</dbReference>
<feature type="compositionally biased region" description="Basic and acidic residues" evidence="6">
    <location>
        <begin position="29"/>
        <end position="61"/>
    </location>
</feature>
<evidence type="ECO:0000256" key="5">
    <source>
        <dbReference type="ARBA" id="ARBA00023136"/>
    </source>
</evidence>
<evidence type="ECO:0000256" key="6">
    <source>
        <dbReference type="SAM" id="MobiDB-lite"/>
    </source>
</evidence>
<feature type="transmembrane region" description="Helical" evidence="7">
    <location>
        <begin position="190"/>
        <end position="210"/>
    </location>
</feature>
<comment type="caution">
    <text evidence="9">The sequence shown here is derived from an EMBL/GenBank/DDBJ whole genome shotgun (WGS) entry which is preliminary data.</text>
</comment>
<keyword evidence="3 7" id="KW-0812">Transmembrane</keyword>
<feature type="transmembrane region" description="Helical" evidence="7">
    <location>
        <begin position="431"/>
        <end position="453"/>
    </location>
</feature>
<feature type="transmembrane region" description="Helical" evidence="7">
    <location>
        <begin position="558"/>
        <end position="582"/>
    </location>
</feature>
<dbReference type="OrthoDB" id="10262656at2759"/>
<dbReference type="PANTHER" id="PTHR23504:SF6">
    <property type="entry name" value="MULTIDRUG TRANSPORTER, PUTATIVE (AFU_ORTHOLOGUE AFUA_4G08740)-RELATED"/>
    <property type="match status" value="1"/>
</dbReference>
<evidence type="ECO:0000256" key="4">
    <source>
        <dbReference type="ARBA" id="ARBA00022989"/>
    </source>
</evidence>
<organism evidence="9 10">
    <name type="scientific">Amylocarpus encephaloides</name>
    <dbReference type="NCBI Taxonomy" id="45428"/>
    <lineage>
        <taxon>Eukaryota</taxon>
        <taxon>Fungi</taxon>
        <taxon>Dikarya</taxon>
        <taxon>Ascomycota</taxon>
        <taxon>Pezizomycotina</taxon>
        <taxon>Leotiomycetes</taxon>
        <taxon>Helotiales</taxon>
        <taxon>Helotiales incertae sedis</taxon>
        <taxon>Amylocarpus</taxon>
    </lineage>
</organism>
<evidence type="ECO:0000256" key="1">
    <source>
        <dbReference type="ARBA" id="ARBA00004141"/>
    </source>
</evidence>
<dbReference type="Gene3D" id="1.20.1250.20">
    <property type="entry name" value="MFS general substrate transporter like domains"/>
    <property type="match status" value="1"/>
</dbReference>
<feature type="transmembrane region" description="Helical" evidence="7">
    <location>
        <begin position="369"/>
        <end position="398"/>
    </location>
</feature>
<dbReference type="Proteomes" id="UP000824998">
    <property type="component" value="Unassembled WGS sequence"/>
</dbReference>
<feature type="transmembrane region" description="Helical" evidence="7">
    <location>
        <begin position="496"/>
        <end position="516"/>
    </location>
</feature>
<keyword evidence="4 7" id="KW-1133">Transmembrane helix</keyword>
<dbReference type="GO" id="GO:0016020">
    <property type="term" value="C:membrane"/>
    <property type="evidence" value="ECO:0007669"/>
    <property type="project" value="UniProtKB-SubCell"/>
</dbReference>
<name>A0A9P7YDP4_9HELO</name>